<dbReference type="InterPro" id="IPR036259">
    <property type="entry name" value="MFS_trans_sf"/>
</dbReference>
<dbReference type="PANTHER" id="PTHR23517">
    <property type="entry name" value="RESISTANCE PROTEIN MDTM, PUTATIVE-RELATED-RELATED"/>
    <property type="match status" value="1"/>
</dbReference>
<evidence type="ECO:0000313" key="9">
    <source>
        <dbReference type="EMBL" id="ACZ86443.1"/>
    </source>
</evidence>
<evidence type="ECO:0000256" key="2">
    <source>
        <dbReference type="ARBA" id="ARBA00022448"/>
    </source>
</evidence>
<evidence type="ECO:0000313" key="10">
    <source>
        <dbReference type="Proteomes" id="UP000002029"/>
    </source>
</evidence>
<feature type="transmembrane region" description="Helical" evidence="7">
    <location>
        <begin position="215"/>
        <end position="234"/>
    </location>
</feature>
<dbReference type="CDD" id="cd17329">
    <property type="entry name" value="MFS_MdtH_MDR_like"/>
    <property type="match status" value="1"/>
</dbReference>
<feature type="transmembrane region" description="Helical" evidence="7">
    <location>
        <begin position="174"/>
        <end position="194"/>
    </location>
</feature>
<name>D2AQP6_STRRD</name>
<evidence type="ECO:0000256" key="6">
    <source>
        <dbReference type="ARBA" id="ARBA00023136"/>
    </source>
</evidence>
<feature type="domain" description="Major facilitator superfamily (MFS) profile" evidence="8">
    <location>
        <begin position="21"/>
        <end position="393"/>
    </location>
</feature>
<feature type="transmembrane region" description="Helical" evidence="7">
    <location>
        <begin position="254"/>
        <end position="275"/>
    </location>
</feature>
<dbReference type="eggNOG" id="COG2814">
    <property type="taxonomic scope" value="Bacteria"/>
</dbReference>
<dbReference type="PANTHER" id="PTHR23517:SF2">
    <property type="entry name" value="MULTIDRUG RESISTANCE PROTEIN MDTH"/>
    <property type="match status" value="1"/>
</dbReference>
<dbReference type="PROSITE" id="PS50850">
    <property type="entry name" value="MFS"/>
    <property type="match status" value="1"/>
</dbReference>
<protein>
    <submittedName>
        <fullName evidence="9">Major facilitator transporter</fullName>
    </submittedName>
</protein>
<dbReference type="AlphaFoldDB" id="D2AQP6"/>
<dbReference type="InterPro" id="IPR050171">
    <property type="entry name" value="MFS_Transporters"/>
</dbReference>
<feature type="transmembrane region" description="Helical" evidence="7">
    <location>
        <begin position="306"/>
        <end position="329"/>
    </location>
</feature>
<feature type="transmembrane region" description="Helical" evidence="7">
    <location>
        <begin position="146"/>
        <end position="168"/>
    </location>
</feature>
<evidence type="ECO:0000259" key="8">
    <source>
        <dbReference type="PROSITE" id="PS50850"/>
    </source>
</evidence>
<keyword evidence="4 7" id="KW-0812">Transmembrane</keyword>
<dbReference type="OrthoDB" id="5379144at2"/>
<accession>D2AQP6</accession>
<keyword evidence="3" id="KW-1003">Cell membrane</keyword>
<organism evidence="9 10">
    <name type="scientific">Streptosporangium roseum (strain ATCC 12428 / DSM 43021 / JCM 3005 / KCTC 9067 / NCIMB 10171 / NRRL 2505 / NI 9100)</name>
    <dbReference type="NCBI Taxonomy" id="479432"/>
    <lineage>
        <taxon>Bacteria</taxon>
        <taxon>Bacillati</taxon>
        <taxon>Actinomycetota</taxon>
        <taxon>Actinomycetes</taxon>
        <taxon>Streptosporangiales</taxon>
        <taxon>Streptosporangiaceae</taxon>
        <taxon>Streptosporangium</taxon>
    </lineage>
</organism>
<dbReference type="KEGG" id="sro:Sros_3507"/>
<evidence type="ECO:0000256" key="5">
    <source>
        <dbReference type="ARBA" id="ARBA00022989"/>
    </source>
</evidence>
<keyword evidence="10" id="KW-1185">Reference proteome</keyword>
<feature type="transmembrane region" description="Helical" evidence="7">
    <location>
        <begin position="369"/>
        <end position="392"/>
    </location>
</feature>
<dbReference type="InterPro" id="IPR011701">
    <property type="entry name" value="MFS"/>
</dbReference>
<sequence>MAHLGVKRATFTSRIGGLPRPFWVLFGGTVVNRLGTMVEPFIGIYLTRAHGMSVTAAGLVMAVFGAGSLLSQPLAGWLSDRFGRRITLTGGMLATAVTLVLLGSSTTVPSLVAAMFVLGVVTDLYRPASQALVADLVPAEDRPRAYGLLFWAVNLGFSIAMVTGGWLAGTGFHWLFWIDALTCAVFGALVWRAVPETRHVAAGGRGGFRDVLRDRLMTGCVLINLTYMFVYLQAYTTLPLAMTGHGLPAGAYGAAMSINGLLIVLVQPLTLGWLARRDPSRVLATGFAVIGLGSALTAFVSSTAGYALTVTVWTVGEIIAAGMAGTIVASLAPAHLRGRYAGLYGSAWSAGSLLAPLIGTRLLAADPRLLWLTTGGLGLLAALGQLALAPAVRRRAKA</sequence>
<evidence type="ECO:0000256" key="1">
    <source>
        <dbReference type="ARBA" id="ARBA00004651"/>
    </source>
</evidence>
<dbReference type="HOGENOM" id="CLU_001265_60_4_11"/>
<evidence type="ECO:0000256" key="3">
    <source>
        <dbReference type="ARBA" id="ARBA00022475"/>
    </source>
</evidence>
<gene>
    <name evidence="9" type="ordered locus">Sros_3507</name>
</gene>
<comment type="subcellular location">
    <subcellularLocation>
        <location evidence="1">Cell membrane</location>
        <topology evidence="1">Multi-pass membrane protein</topology>
    </subcellularLocation>
</comment>
<feature type="transmembrane region" description="Helical" evidence="7">
    <location>
        <begin position="282"/>
        <end position="300"/>
    </location>
</feature>
<evidence type="ECO:0000256" key="7">
    <source>
        <dbReference type="SAM" id="Phobius"/>
    </source>
</evidence>
<feature type="transmembrane region" description="Helical" evidence="7">
    <location>
        <begin position="341"/>
        <end position="363"/>
    </location>
</feature>
<dbReference type="InterPro" id="IPR005829">
    <property type="entry name" value="Sugar_transporter_CS"/>
</dbReference>
<reference evidence="9 10" key="1">
    <citation type="journal article" date="2010" name="Stand. Genomic Sci.">
        <title>Complete genome sequence of Streptosporangium roseum type strain (NI 9100).</title>
        <authorList>
            <person name="Nolan M."/>
            <person name="Sikorski J."/>
            <person name="Jando M."/>
            <person name="Lucas S."/>
            <person name="Lapidus A."/>
            <person name="Glavina Del Rio T."/>
            <person name="Chen F."/>
            <person name="Tice H."/>
            <person name="Pitluck S."/>
            <person name="Cheng J.F."/>
            <person name="Chertkov O."/>
            <person name="Sims D."/>
            <person name="Meincke L."/>
            <person name="Brettin T."/>
            <person name="Han C."/>
            <person name="Detter J.C."/>
            <person name="Bruce D."/>
            <person name="Goodwin L."/>
            <person name="Land M."/>
            <person name="Hauser L."/>
            <person name="Chang Y.J."/>
            <person name="Jeffries C.D."/>
            <person name="Ivanova N."/>
            <person name="Mavromatis K."/>
            <person name="Mikhailova N."/>
            <person name="Chen A."/>
            <person name="Palaniappan K."/>
            <person name="Chain P."/>
            <person name="Rohde M."/>
            <person name="Goker M."/>
            <person name="Bristow J."/>
            <person name="Eisen J.A."/>
            <person name="Markowitz V."/>
            <person name="Hugenholtz P."/>
            <person name="Kyrpides N.C."/>
            <person name="Klenk H.P."/>
        </authorList>
    </citation>
    <scope>NUCLEOTIDE SEQUENCE [LARGE SCALE GENOMIC DNA]</scope>
    <source>
        <strain evidence="10">ATCC 12428 / DSM 43021 / JCM 3005 / NI 9100</strain>
    </source>
</reference>
<dbReference type="Pfam" id="PF07690">
    <property type="entry name" value="MFS_1"/>
    <property type="match status" value="1"/>
</dbReference>
<dbReference type="STRING" id="479432.Sros_3507"/>
<feature type="transmembrane region" description="Helical" evidence="7">
    <location>
        <begin position="52"/>
        <end position="70"/>
    </location>
</feature>
<dbReference type="EMBL" id="CP001814">
    <property type="protein sequence ID" value="ACZ86443.1"/>
    <property type="molecule type" value="Genomic_DNA"/>
</dbReference>
<evidence type="ECO:0000256" key="4">
    <source>
        <dbReference type="ARBA" id="ARBA00022692"/>
    </source>
</evidence>
<dbReference type="GO" id="GO:0005886">
    <property type="term" value="C:plasma membrane"/>
    <property type="evidence" value="ECO:0007669"/>
    <property type="project" value="UniProtKB-SubCell"/>
</dbReference>
<keyword evidence="6 7" id="KW-0472">Membrane</keyword>
<dbReference type="SUPFAM" id="SSF103473">
    <property type="entry name" value="MFS general substrate transporter"/>
    <property type="match status" value="1"/>
</dbReference>
<proteinExistence type="predicted"/>
<keyword evidence="2" id="KW-0813">Transport</keyword>
<dbReference type="InterPro" id="IPR020846">
    <property type="entry name" value="MFS_dom"/>
</dbReference>
<dbReference type="Gene3D" id="1.20.1250.20">
    <property type="entry name" value="MFS general substrate transporter like domains"/>
    <property type="match status" value="1"/>
</dbReference>
<dbReference type="PROSITE" id="PS00216">
    <property type="entry name" value="SUGAR_TRANSPORT_1"/>
    <property type="match status" value="1"/>
</dbReference>
<keyword evidence="5 7" id="KW-1133">Transmembrane helix</keyword>
<dbReference type="GO" id="GO:0022857">
    <property type="term" value="F:transmembrane transporter activity"/>
    <property type="evidence" value="ECO:0007669"/>
    <property type="project" value="InterPro"/>
</dbReference>
<dbReference type="Proteomes" id="UP000002029">
    <property type="component" value="Chromosome"/>
</dbReference>